<evidence type="ECO:0008006" key="4">
    <source>
        <dbReference type="Google" id="ProtNLM"/>
    </source>
</evidence>
<feature type="transmembrane region" description="Helical" evidence="1">
    <location>
        <begin position="205"/>
        <end position="222"/>
    </location>
</feature>
<dbReference type="PANTHER" id="PTHR34368:SF2">
    <property type="entry name" value="ALKALINE PHYTOCERAMIDASE (APHC)"/>
    <property type="match status" value="1"/>
</dbReference>
<dbReference type="Gramene" id="novel_model_1256_5bd9a17a">
    <property type="protein sequence ID" value="cds.novel_model_1256_5bd9a17a"/>
    <property type="gene ID" value="novel_gene_695_5bd9a17a"/>
</dbReference>
<gene>
    <name evidence="2" type="primary">LOC115707031</name>
</gene>
<proteinExistence type="predicted"/>
<feature type="transmembrane region" description="Helical" evidence="1">
    <location>
        <begin position="122"/>
        <end position="143"/>
    </location>
</feature>
<name>A0A803QTN6_CANSA</name>
<dbReference type="GeneID" id="115707031"/>
<keyword evidence="1" id="KW-0812">Transmembrane</keyword>
<reference evidence="2" key="2">
    <citation type="submission" date="2021-03" db="UniProtKB">
        <authorList>
            <consortium name="EnsemblPlants"/>
        </authorList>
    </citation>
    <scope>IDENTIFICATION</scope>
</reference>
<reference evidence="2" key="1">
    <citation type="submission" date="2018-11" db="EMBL/GenBank/DDBJ databases">
        <authorList>
            <person name="Grassa J C."/>
        </authorList>
    </citation>
    <scope>NUCLEOTIDE SEQUENCE [LARGE SCALE GENOMIC DNA]</scope>
</reference>
<dbReference type="PANTHER" id="PTHR34368">
    <property type="entry name" value="OS01G0962200 PROTEIN"/>
    <property type="match status" value="1"/>
</dbReference>
<feature type="transmembrane region" description="Helical" evidence="1">
    <location>
        <begin position="234"/>
        <end position="257"/>
    </location>
</feature>
<dbReference type="RefSeq" id="XP_030490702.1">
    <property type="nucleotide sequence ID" value="XM_030634842.2"/>
</dbReference>
<dbReference type="EnsemblPlants" id="novel_model_1256_5bd9a17a">
    <property type="protein sequence ID" value="cds.novel_model_1256_5bd9a17a"/>
    <property type="gene ID" value="novel_gene_695_5bd9a17a"/>
</dbReference>
<dbReference type="Proteomes" id="UP000596661">
    <property type="component" value="Chromosome 1"/>
</dbReference>
<dbReference type="KEGG" id="csav:115707031"/>
<evidence type="ECO:0000313" key="3">
    <source>
        <dbReference type="Proteomes" id="UP000596661"/>
    </source>
</evidence>
<keyword evidence="1" id="KW-0472">Membrane</keyword>
<accession>A0A803QTN6</accession>
<keyword evidence="3" id="KW-1185">Reference proteome</keyword>
<sequence length="272" mass="31506">MVWLMNHHHQNHNQLWSKARIWAGTSLLWLIFMWVTPKISHSPKHHLFADMRNFLGVPSTLNVVTNFPFLVVGVLGFVLCVKGEFFNISLRGEVWGWALFYAGITGVAFGSAYYHLKPCDDRVIWDTLPMMMAYSSLFSTCLIERVGEKIGLTFLFALILAAFLSTAHERLYNDLRLCMMFQLIPSIAIPAMAFVYRPKYTHSRYWFWATGVYLFSKFEAIADKKIYNSNHYFISGHSLEHLCSAMVPVLMSVMLIYRTKKCQRLGEIKERP</sequence>
<dbReference type="AlphaFoldDB" id="A0A803QTN6"/>
<feature type="transmembrane region" description="Helical" evidence="1">
    <location>
        <begin position="179"/>
        <end position="196"/>
    </location>
</feature>
<dbReference type="OMA" id="IYHANRY"/>
<keyword evidence="1" id="KW-1133">Transmembrane helix</keyword>
<organism evidence="2 3">
    <name type="scientific">Cannabis sativa</name>
    <name type="common">Hemp</name>
    <name type="synonym">Marijuana</name>
    <dbReference type="NCBI Taxonomy" id="3483"/>
    <lineage>
        <taxon>Eukaryota</taxon>
        <taxon>Viridiplantae</taxon>
        <taxon>Streptophyta</taxon>
        <taxon>Embryophyta</taxon>
        <taxon>Tracheophyta</taxon>
        <taxon>Spermatophyta</taxon>
        <taxon>Magnoliopsida</taxon>
        <taxon>eudicotyledons</taxon>
        <taxon>Gunneridae</taxon>
        <taxon>Pentapetalae</taxon>
        <taxon>rosids</taxon>
        <taxon>fabids</taxon>
        <taxon>Rosales</taxon>
        <taxon>Cannabaceae</taxon>
        <taxon>Cannabis</taxon>
    </lineage>
</organism>
<protein>
    <recommendedName>
        <fullName evidence="4">Ceramidase</fullName>
    </recommendedName>
</protein>
<dbReference type="EMBL" id="UZAU01000023">
    <property type="status" value="NOT_ANNOTATED_CDS"/>
    <property type="molecule type" value="Genomic_DNA"/>
</dbReference>
<evidence type="ECO:0000256" key="1">
    <source>
        <dbReference type="SAM" id="Phobius"/>
    </source>
</evidence>
<feature type="transmembrane region" description="Helical" evidence="1">
    <location>
        <begin position="21"/>
        <end position="40"/>
    </location>
</feature>
<feature type="transmembrane region" description="Helical" evidence="1">
    <location>
        <begin position="150"/>
        <end position="167"/>
    </location>
</feature>
<evidence type="ECO:0000313" key="2">
    <source>
        <dbReference type="EnsemblPlants" id="cds.novel_model_1256_5bd9a17a"/>
    </source>
</evidence>
<dbReference type="OrthoDB" id="5562961at2759"/>
<feature type="transmembrane region" description="Helical" evidence="1">
    <location>
        <begin position="94"/>
        <end position="116"/>
    </location>
</feature>
<feature type="transmembrane region" description="Helical" evidence="1">
    <location>
        <begin position="60"/>
        <end position="82"/>
    </location>
</feature>